<sequence>MDPYQYVVWLLNEMHKTLTWQTNKITQMENELAKINEQLASLAALPRTNVEKIEYNFEQLKVEQLDGTLIIGISPTDAGTIEDLDVQNHHEEDVPLGEQTSDTEFRQIKHKINGYIRESIPEMLDKQALERDIALIPAEKEAILEDMIRQIDDRIRIYLQHFQGDKQIRQEWALEHNVLQKLKRDVHTALDSYLAHFGGNEKE</sequence>
<keyword evidence="3" id="KW-1185">Reference proteome</keyword>
<dbReference type="Proteomes" id="UP000644756">
    <property type="component" value="Unassembled WGS sequence"/>
</dbReference>
<comment type="caution">
    <text evidence="2">The sequence shown here is derived from an EMBL/GenBank/DDBJ whole genome shotgun (WGS) entry which is preliminary data.</text>
</comment>
<dbReference type="EMBL" id="BMGR01000009">
    <property type="protein sequence ID" value="GGG09811.1"/>
    <property type="molecule type" value="Genomic_DNA"/>
</dbReference>
<dbReference type="RefSeq" id="WP_188531724.1">
    <property type="nucleotide sequence ID" value="NZ_BMGR01000009.1"/>
</dbReference>
<keyword evidence="1" id="KW-0175">Coiled coil</keyword>
<accession>A0A917FUF3</accession>
<reference evidence="2" key="2">
    <citation type="submission" date="2020-09" db="EMBL/GenBank/DDBJ databases">
        <authorList>
            <person name="Sun Q."/>
            <person name="Zhou Y."/>
        </authorList>
    </citation>
    <scope>NUCLEOTIDE SEQUENCE</scope>
    <source>
        <strain evidence="2">CGMCC 1.12987</strain>
    </source>
</reference>
<evidence type="ECO:0000256" key="1">
    <source>
        <dbReference type="SAM" id="Coils"/>
    </source>
</evidence>
<organism evidence="2 3">
    <name type="scientific">Paenibacillus abyssi</name>
    <dbReference type="NCBI Taxonomy" id="1340531"/>
    <lineage>
        <taxon>Bacteria</taxon>
        <taxon>Bacillati</taxon>
        <taxon>Bacillota</taxon>
        <taxon>Bacilli</taxon>
        <taxon>Bacillales</taxon>
        <taxon>Paenibacillaceae</taxon>
        <taxon>Paenibacillus</taxon>
    </lineage>
</organism>
<dbReference type="InterPro" id="IPR019673">
    <property type="entry name" value="Spore_germination_GerPC"/>
</dbReference>
<gene>
    <name evidence="2" type="ORF">GCM10010916_28380</name>
</gene>
<evidence type="ECO:0000313" key="3">
    <source>
        <dbReference type="Proteomes" id="UP000644756"/>
    </source>
</evidence>
<dbReference type="Pfam" id="PF10737">
    <property type="entry name" value="GerPC"/>
    <property type="match status" value="1"/>
</dbReference>
<dbReference type="AlphaFoldDB" id="A0A917FUF3"/>
<proteinExistence type="predicted"/>
<protein>
    <submittedName>
        <fullName evidence="2">Germination protein PC</fullName>
    </submittedName>
</protein>
<name>A0A917FUF3_9BACL</name>
<evidence type="ECO:0000313" key="2">
    <source>
        <dbReference type="EMBL" id="GGG09811.1"/>
    </source>
</evidence>
<feature type="coiled-coil region" evidence="1">
    <location>
        <begin position="18"/>
        <end position="45"/>
    </location>
</feature>
<reference evidence="2" key="1">
    <citation type="journal article" date="2014" name="Int. J. Syst. Evol. Microbiol.">
        <title>Complete genome sequence of Corynebacterium casei LMG S-19264T (=DSM 44701T), isolated from a smear-ripened cheese.</title>
        <authorList>
            <consortium name="US DOE Joint Genome Institute (JGI-PGF)"/>
            <person name="Walter F."/>
            <person name="Albersmeier A."/>
            <person name="Kalinowski J."/>
            <person name="Ruckert C."/>
        </authorList>
    </citation>
    <scope>NUCLEOTIDE SEQUENCE</scope>
    <source>
        <strain evidence="2">CGMCC 1.12987</strain>
    </source>
</reference>